<evidence type="ECO:0000256" key="3">
    <source>
        <dbReference type="ARBA" id="ARBA00004630"/>
    </source>
</evidence>
<evidence type="ECO:0000256" key="2">
    <source>
        <dbReference type="ARBA" id="ARBA00004414"/>
    </source>
</evidence>
<evidence type="ECO:0000313" key="10">
    <source>
        <dbReference type="EMBL" id="KAK7174929.1"/>
    </source>
</evidence>
<dbReference type="AlphaFoldDB" id="A0AAN9DII5"/>
<comment type="similarity">
    <text evidence="4">Belongs to the CDIP1/LITAF family.</text>
</comment>
<sequence>MSADGRDPPPYVIPIGDVRVYHVHTPFSPHSSTIRDSVIEEKSSTPVQSQSAEAKNKFVSYDSYELGRKPGMAACTHCQQQVLTEISYKVGVFAWLTCLLFILCGLILCCCLIPLFHNFFKDVIHTCPKCTKILHIEKKRCCSS</sequence>
<gene>
    <name evidence="10" type="ORF">R3I93_001972</name>
</gene>
<evidence type="ECO:0000256" key="4">
    <source>
        <dbReference type="ARBA" id="ARBA00005975"/>
    </source>
</evidence>
<keyword evidence="6" id="KW-0862">Zinc</keyword>
<dbReference type="Proteomes" id="UP001364617">
    <property type="component" value="Unassembled WGS sequence"/>
</dbReference>
<dbReference type="SMART" id="SM00714">
    <property type="entry name" value="LITAF"/>
    <property type="match status" value="1"/>
</dbReference>
<dbReference type="Pfam" id="PF10601">
    <property type="entry name" value="zf-LITAF-like"/>
    <property type="match status" value="1"/>
</dbReference>
<dbReference type="PANTHER" id="PTHR23292:SF28">
    <property type="entry name" value="LIPOPOLYSACCHARIDE-INDUCED TUMOR NECROSIS FACTOR-ALPHA FACTOR-LIKE"/>
    <property type="match status" value="1"/>
</dbReference>
<dbReference type="PROSITE" id="PS51837">
    <property type="entry name" value="LITAF"/>
    <property type="match status" value="1"/>
</dbReference>
<proteinExistence type="inferred from homology"/>
<keyword evidence="7 8" id="KW-0472">Membrane</keyword>
<evidence type="ECO:0000256" key="5">
    <source>
        <dbReference type="ARBA" id="ARBA00022723"/>
    </source>
</evidence>
<reference evidence="10 11" key="1">
    <citation type="submission" date="2024-02" db="EMBL/GenBank/DDBJ databases">
        <title>Chromosome-level genome assembly of the Eurasian Minnow (Phoxinus phoxinus).</title>
        <authorList>
            <person name="Oriowo T.O."/>
            <person name="Martin S."/>
            <person name="Stange M."/>
            <person name="Chrysostomakis Y."/>
            <person name="Brown T."/>
            <person name="Winkler S."/>
            <person name="Kukowka S."/>
            <person name="Myers E.W."/>
            <person name="Bohne A."/>
        </authorList>
    </citation>
    <scope>NUCLEOTIDE SEQUENCE [LARGE SCALE GENOMIC DNA]</scope>
    <source>
        <strain evidence="10">ZFMK-TIS-60720</strain>
        <tissue evidence="10">Whole Organism</tissue>
    </source>
</reference>
<dbReference type="GO" id="GO:0098560">
    <property type="term" value="C:cytoplasmic side of late endosome membrane"/>
    <property type="evidence" value="ECO:0007669"/>
    <property type="project" value="TreeGrafter"/>
</dbReference>
<evidence type="ECO:0000259" key="9">
    <source>
        <dbReference type="PROSITE" id="PS51837"/>
    </source>
</evidence>
<keyword evidence="8" id="KW-1133">Transmembrane helix</keyword>
<evidence type="ECO:0000256" key="7">
    <source>
        <dbReference type="ARBA" id="ARBA00023136"/>
    </source>
</evidence>
<protein>
    <recommendedName>
        <fullName evidence="9">LITAF domain-containing protein</fullName>
    </recommendedName>
</protein>
<dbReference type="GO" id="GO:0005634">
    <property type="term" value="C:nucleus"/>
    <property type="evidence" value="ECO:0007669"/>
    <property type="project" value="TreeGrafter"/>
</dbReference>
<dbReference type="InterPro" id="IPR037519">
    <property type="entry name" value="LITAF_fam"/>
</dbReference>
<comment type="caution">
    <text evidence="10">The sequence shown here is derived from an EMBL/GenBank/DDBJ whole genome shotgun (WGS) entry which is preliminary data.</text>
</comment>
<comment type="subcellular location">
    <subcellularLocation>
        <location evidence="1">Endosome membrane</location>
        <topology evidence="1">Peripheral membrane protein</topology>
        <orientation evidence="1">Cytoplasmic side</orientation>
    </subcellularLocation>
    <subcellularLocation>
        <location evidence="2">Late endosome membrane</location>
    </subcellularLocation>
    <subcellularLocation>
        <location evidence="3">Lysosome membrane</location>
        <topology evidence="3">Peripheral membrane protein</topology>
        <orientation evidence="3">Cytoplasmic side</orientation>
    </subcellularLocation>
</comment>
<evidence type="ECO:0000313" key="11">
    <source>
        <dbReference type="Proteomes" id="UP001364617"/>
    </source>
</evidence>
<evidence type="ECO:0000256" key="6">
    <source>
        <dbReference type="ARBA" id="ARBA00022833"/>
    </source>
</evidence>
<organism evidence="10 11">
    <name type="scientific">Phoxinus phoxinus</name>
    <name type="common">Eurasian minnow</name>
    <dbReference type="NCBI Taxonomy" id="58324"/>
    <lineage>
        <taxon>Eukaryota</taxon>
        <taxon>Metazoa</taxon>
        <taxon>Chordata</taxon>
        <taxon>Craniata</taxon>
        <taxon>Vertebrata</taxon>
        <taxon>Euteleostomi</taxon>
        <taxon>Actinopterygii</taxon>
        <taxon>Neopterygii</taxon>
        <taxon>Teleostei</taxon>
        <taxon>Ostariophysi</taxon>
        <taxon>Cypriniformes</taxon>
        <taxon>Leuciscidae</taxon>
        <taxon>Phoxininae</taxon>
        <taxon>Phoxinus</taxon>
    </lineage>
</organism>
<dbReference type="PANTHER" id="PTHR23292">
    <property type="entry name" value="LIPOPOLYSACCHARIDE-INDUCED TUMOR NECROSIS FACTOR-ALPHA FACTOR"/>
    <property type="match status" value="1"/>
</dbReference>
<keyword evidence="8" id="KW-0812">Transmembrane</keyword>
<dbReference type="InterPro" id="IPR006629">
    <property type="entry name" value="LITAF"/>
</dbReference>
<dbReference type="GO" id="GO:0098574">
    <property type="term" value="C:cytoplasmic side of lysosomal membrane"/>
    <property type="evidence" value="ECO:0007669"/>
    <property type="project" value="TreeGrafter"/>
</dbReference>
<accession>A0AAN9DII5</accession>
<evidence type="ECO:0000256" key="1">
    <source>
        <dbReference type="ARBA" id="ARBA00004125"/>
    </source>
</evidence>
<evidence type="ECO:0000256" key="8">
    <source>
        <dbReference type="SAM" id="Phobius"/>
    </source>
</evidence>
<name>A0AAN9DII5_9TELE</name>
<dbReference type="EMBL" id="JAYKXH010000002">
    <property type="protein sequence ID" value="KAK7174929.1"/>
    <property type="molecule type" value="Genomic_DNA"/>
</dbReference>
<keyword evidence="11" id="KW-1185">Reference proteome</keyword>
<feature type="transmembrane region" description="Helical" evidence="8">
    <location>
        <begin position="92"/>
        <end position="116"/>
    </location>
</feature>
<feature type="domain" description="LITAF" evidence="9">
    <location>
        <begin position="55"/>
        <end position="139"/>
    </location>
</feature>
<keyword evidence="5" id="KW-0479">Metal-binding</keyword>
<dbReference type="GO" id="GO:0008270">
    <property type="term" value="F:zinc ion binding"/>
    <property type="evidence" value="ECO:0007669"/>
    <property type="project" value="TreeGrafter"/>
</dbReference>